<dbReference type="Proteomes" id="UP000283734">
    <property type="component" value="Unassembled WGS sequence"/>
</dbReference>
<dbReference type="AlphaFoldDB" id="A0A418Y3E9"/>
<sequence length="326" mass="36779">MTVTEPFTHHSFYHLRSPAQVTSLNFDNLDIYTRYRGHPELDRLDHIRLLQHELGAALAAGGRCSAIIHGEIIQAICAVTPLAWDSEHFGQKMAKISISSCPAVAPKTLQLLAEKTVMAANLGREVHISCEVDIDNYLCLNTLLSMGAEILDLKREYRAKSLKNVPPPKFRAYVRPYTEADRDSILEILDYSFFATRFSRDSILCHQKSQQLYRQWMKKILDRSDEERTALVVEKAGVVLACGTIEAQDLRFAGVDLQLMSGGIYVSRSDATGYYYPVIYELIQTALTHYSTAQTCISLNNHAAVRVLEKMNFGTNSTRYALRLAR</sequence>
<name>A0A418Y3E9_9GAMM</name>
<comment type="caution">
    <text evidence="1">The sequence shown here is derived from an EMBL/GenBank/DDBJ whole genome shotgun (WGS) entry which is preliminary data.</text>
</comment>
<organism evidence="1 2">
    <name type="scientific">Alcanivorax profundi</name>
    <dbReference type="NCBI Taxonomy" id="2338368"/>
    <lineage>
        <taxon>Bacteria</taxon>
        <taxon>Pseudomonadati</taxon>
        <taxon>Pseudomonadota</taxon>
        <taxon>Gammaproteobacteria</taxon>
        <taxon>Oceanospirillales</taxon>
        <taxon>Alcanivoracaceae</taxon>
        <taxon>Alcanivorax</taxon>
    </lineage>
</organism>
<keyword evidence="2" id="KW-1185">Reference proteome</keyword>
<proteinExistence type="predicted"/>
<dbReference type="Gene3D" id="3.40.630.30">
    <property type="match status" value="1"/>
</dbReference>
<dbReference type="SUPFAM" id="SSF55729">
    <property type="entry name" value="Acyl-CoA N-acyltransferases (Nat)"/>
    <property type="match status" value="1"/>
</dbReference>
<evidence type="ECO:0000313" key="2">
    <source>
        <dbReference type="Proteomes" id="UP000283734"/>
    </source>
</evidence>
<accession>A0A418Y3E9</accession>
<reference evidence="1 2" key="1">
    <citation type="submission" date="2018-09" db="EMBL/GenBank/DDBJ databases">
        <title>Alcanivorax profundi sp. nov., isolated from 1000 m-depth seawater of the Mariana Trench.</title>
        <authorList>
            <person name="Liu J."/>
        </authorList>
    </citation>
    <scope>NUCLEOTIDE SEQUENCE [LARGE SCALE GENOMIC DNA]</scope>
    <source>
        <strain evidence="1 2">MTEO17</strain>
    </source>
</reference>
<protein>
    <submittedName>
        <fullName evidence="1">Uncharacterized protein</fullName>
    </submittedName>
</protein>
<gene>
    <name evidence="1" type="ORF">D4A39_04390</name>
</gene>
<evidence type="ECO:0000313" key="1">
    <source>
        <dbReference type="EMBL" id="RJG20074.1"/>
    </source>
</evidence>
<dbReference type="InterPro" id="IPR016181">
    <property type="entry name" value="Acyl_CoA_acyltransferase"/>
</dbReference>
<dbReference type="EMBL" id="QYYA01000001">
    <property type="protein sequence ID" value="RJG20074.1"/>
    <property type="molecule type" value="Genomic_DNA"/>
</dbReference>